<evidence type="ECO:0000313" key="2">
    <source>
        <dbReference type="EMBL" id="MDR6226410.1"/>
    </source>
</evidence>
<feature type="domain" description="VOC" evidence="1">
    <location>
        <begin position="152"/>
        <end position="269"/>
    </location>
</feature>
<protein>
    <submittedName>
        <fullName evidence="2">Glyoxalase family protein</fullName>
    </submittedName>
</protein>
<dbReference type="Pfam" id="PF00903">
    <property type="entry name" value="Glyoxalase"/>
    <property type="match status" value="2"/>
</dbReference>
<dbReference type="InterPro" id="IPR052537">
    <property type="entry name" value="Extradiol_RC_dioxygenase"/>
</dbReference>
<dbReference type="PROSITE" id="PS51819">
    <property type="entry name" value="VOC"/>
    <property type="match status" value="2"/>
</dbReference>
<dbReference type="RefSeq" id="WP_309866252.1">
    <property type="nucleotide sequence ID" value="NZ_JAVDQG010000005.1"/>
</dbReference>
<dbReference type="EMBL" id="JAVDQG010000005">
    <property type="protein sequence ID" value="MDR6226410.1"/>
    <property type="molecule type" value="Genomic_DNA"/>
</dbReference>
<dbReference type="InterPro" id="IPR037523">
    <property type="entry name" value="VOC_core"/>
</dbReference>
<dbReference type="PANTHER" id="PTHR36110">
    <property type="entry name" value="RING-CLEAVING DIOXYGENASE MHQE-RELATED"/>
    <property type="match status" value="1"/>
</dbReference>
<evidence type="ECO:0000313" key="3">
    <source>
        <dbReference type="Proteomes" id="UP001185012"/>
    </source>
</evidence>
<comment type="caution">
    <text evidence="2">The sequence shown here is derived from an EMBL/GenBank/DDBJ whole genome shotgun (WGS) entry which is preliminary data.</text>
</comment>
<dbReference type="Gene3D" id="3.10.180.10">
    <property type="entry name" value="2,3-Dihydroxybiphenyl 1,2-Dioxygenase, domain 1"/>
    <property type="match status" value="2"/>
</dbReference>
<gene>
    <name evidence="2" type="ORF">JOE21_002417</name>
</gene>
<dbReference type="Proteomes" id="UP001185012">
    <property type="component" value="Unassembled WGS sequence"/>
</dbReference>
<dbReference type="InterPro" id="IPR004360">
    <property type="entry name" value="Glyas_Fos-R_dOase_dom"/>
</dbReference>
<dbReference type="PANTHER" id="PTHR36110:SF2">
    <property type="entry name" value="RING-CLEAVING DIOXYGENASE MHQE-RELATED"/>
    <property type="match status" value="1"/>
</dbReference>
<keyword evidence="3" id="KW-1185">Reference proteome</keyword>
<accession>A0ABU1INP9</accession>
<dbReference type="CDD" id="cd08346">
    <property type="entry name" value="PcpA_N_like"/>
    <property type="match status" value="1"/>
</dbReference>
<reference evidence="2 3" key="1">
    <citation type="submission" date="2023-07" db="EMBL/GenBank/DDBJ databases">
        <title>Genomic Encyclopedia of Type Strains, Phase IV (KMG-IV): sequencing the most valuable type-strain genomes for metagenomic binning, comparative biology and taxonomic classification.</title>
        <authorList>
            <person name="Goeker M."/>
        </authorList>
    </citation>
    <scope>NUCLEOTIDE SEQUENCE [LARGE SCALE GENOMIC DNA]</scope>
    <source>
        <strain evidence="2 3">DSM 45903</strain>
    </source>
</reference>
<sequence>MSKRSTGIHHITAVVGHPQENLDFYTKVLGLRMVKQTINFDDPGTYHLYFGNESGSPGTIMTTFPWPQSRRGRISGGQVGITPFAVPDGALDFWEGRLKEKNVSVMDGERFGERLLQFDDPHGLRLELVERSGGESNGWSIDGISPENAIKGFGGAVLYSVMPEKTCALLEQGMGLIQTEEEAGWIRFQAAGSIGQVIDVKREAMPLGSMGSGVVHHIAWRAEDEADQQEWMAHLRQAGITPTEVRDRQYFKSIYFREEGGILFEIATDPPGFTRDEEPDRLGESLQLPPWLESEREKIERVLLPIRLPGAKGGER</sequence>
<dbReference type="CDD" id="cd08347">
    <property type="entry name" value="PcpA_C_like"/>
    <property type="match status" value="1"/>
</dbReference>
<name>A0ABU1INP9_9BACL</name>
<feature type="domain" description="VOC" evidence="1">
    <location>
        <begin position="7"/>
        <end position="131"/>
    </location>
</feature>
<evidence type="ECO:0000259" key="1">
    <source>
        <dbReference type="PROSITE" id="PS51819"/>
    </source>
</evidence>
<proteinExistence type="predicted"/>
<organism evidence="2 3">
    <name type="scientific">Desmospora profundinema</name>
    <dbReference type="NCBI Taxonomy" id="1571184"/>
    <lineage>
        <taxon>Bacteria</taxon>
        <taxon>Bacillati</taxon>
        <taxon>Bacillota</taxon>
        <taxon>Bacilli</taxon>
        <taxon>Bacillales</taxon>
        <taxon>Thermoactinomycetaceae</taxon>
        <taxon>Desmospora</taxon>
    </lineage>
</organism>
<dbReference type="SUPFAM" id="SSF54593">
    <property type="entry name" value="Glyoxalase/Bleomycin resistance protein/Dihydroxybiphenyl dioxygenase"/>
    <property type="match status" value="1"/>
</dbReference>
<dbReference type="InterPro" id="IPR029068">
    <property type="entry name" value="Glyas_Bleomycin-R_OHBP_Dase"/>
</dbReference>